<evidence type="ECO:0000256" key="4">
    <source>
        <dbReference type="ARBA" id="ARBA00022475"/>
    </source>
</evidence>
<gene>
    <name evidence="10" type="ordered locus">Ilyop_2247</name>
</gene>
<sequence length="425" mass="46044">MLTFKIIAGIIIFILTFSMIISEKVPPSLSAIIGGGAMIILRIIDEHEALLAISRNLEILLLLMGLMMIVSIMSETGMFQYLSIKVAQKAKGDPVRIMAFLGLGTAICSAFLDNVTTVLLVAPISILLAEQLKIKSLPFLIVEIFSANIGGAATLIGDPPNLIIGSMAGFKFNDFIYNLAPLVIINLAVLIFTMVFIFKDQMDVSRVSKAKIMEMEAERVIKDKDLLIKSMVVFILVITGFLTHTSTGLGLATISIMGAGMLILISKKSPEEIFNHIEWPTIFFLSGLFVLVDGIENIGVIERIGEHVVNMTDGNLNFTAILTLWFSSLLSPFMGAVPYTISFAKVITEISPNFSGNTNILWWSLSLGACLGGNMTIVGAAANVVGAGIASKSGNPITFKEFFKYGSLVVLQSAILSTIYILLRY</sequence>
<evidence type="ECO:0000313" key="10">
    <source>
        <dbReference type="EMBL" id="ADO84009.1"/>
    </source>
</evidence>
<proteinExistence type="inferred from homology"/>
<feature type="transmembrane region" description="Helical" evidence="8">
    <location>
        <begin position="176"/>
        <end position="198"/>
    </location>
</feature>
<evidence type="ECO:0000256" key="2">
    <source>
        <dbReference type="ARBA" id="ARBA00009843"/>
    </source>
</evidence>
<accession>E3HCV3</accession>
<keyword evidence="7 8" id="KW-0472">Membrane</keyword>
<feature type="transmembrane region" description="Helical" evidence="8">
    <location>
        <begin position="315"/>
        <end position="339"/>
    </location>
</feature>
<evidence type="ECO:0000256" key="3">
    <source>
        <dbReference type="ARBA" id="ARBA00022448"/>
    </source>
</evidence>
<dbReference type="InterPro" id="IPR000802">
    <property type="entry name" value="Arsenical_pump_ArsB"/>
</dbReference>
<dbReference type="RefSeq" id="WP_013388670.1">
    <property type="nucleotide sequence ID" value="NC_014633.1"/>
</dbReference>
<keyword evidence="11" id="KW-1185">Reference proteome</keyword>
<feature type="transmembrane region" description="Helical" evidence="8">
    <location>
        <begin position="99"/>
        <end position="129"/>
    </location>
</feature>
<dbReference type="OrthoDB" id="9765532at2"/>
<dbReference type="PANTHER" id="PTHR43568:SF1">
    <property type="entry name" value="P PROTEIN"/>
    <property type="match status" value="1"/>
</dbReference>
<feature type="transmembrane region" description="Helical" evidence="8">
    <location>
        <begin position="402"/>
        <end position="423"/>
    </location>
</feature>
<feature type="transmembrane region" description="Helical" evidence="8">
    <location>
        <begin position="7"/>
        <end position="22"/>
    </location>
</feature>
<dbReference type="InterPro" id="IPR004680">
    <property type="entry name" value="Cit_transptr-like_dom"/>
</dbReference>
<protein>
    <submittedName>
        <fullName evidence="10">Possible tyrosine transporter P-protein</fullName>
    </submittedName>
</protein>
<evidence type="ECO:0000256" key="1">
    <source>
        <dbReference type="ARBA" id="ARBA00004651"/>
    </source>
</evidence>
<feature type="transmembrane region" description="Helical" evidence="8">
    <location>
        <begin position="28"/>
        <end position="45"/>
    </location>
</feature>
<keyword evidence="5 8" id="KW-0812">Transmembrane</keyword>
<dbReference type="HOGENOM" id="CLU_011920_4_0_0"/>
<feature type="transmembrane region" description="Helical" evidence="8">
    <location>
        <begin position="360"/>
        <end position="382"/>
    </location>
</feature>
<evidence type="ECO:0000313" key="11">
    <source>
        <dbReference type="Proteomes" id="UP000006875"/>
    </source>
</evidence>
<feature type="transmembrane region" description="Helical" evidence="8">
    <location>
        <begin position="136"/>
        <end position="156"/>
    </location>
</feature>
<dbReference type="Proteomes" id="UP000006875">
    <property type="component" value="Plasmid pILYOP01"/>
</dbReference>
<dbReference type="GO" id="GO:0015105">
    <property type="term" value="F:arsenite transmembrane transporter activity"/>
    <property type="evidence" value="ECO:0007669"/>
    <property type="project" value="InterPro"/>
</dbReference>
<feature type="domain" description="Citrate transporter-like" evidence="9">
    <location>
        <begin position="19"/>
        <end position="368"/>
    </location>
</feature>
<dbReference type="AlphaFoldDB" id="E3HCV3"/>
<geneLocation type="plasmid" evidence="10 11">
    <name>pILYOP01</name>
</geneLocation>
<organism evidence="10 11">
    <name type="scientific">Ilyobacter polytropus (strain ATCC 51220 / DSM 2926 / LMG 16218 / CuHBu1)</name>
    <dbReference type="NCBI Taxonomy" id="572544"/>
    <lineage>
        <taxon>Bacteria</taxon>
        <taxon>Fusobacteriati</taxon>
        <taxon>Fusobacteriota</taxon>
        <taxon>Fusobacteriia</taxon>
        <taxon>Fusobacteriales</taxon>
        <taxon>Fusobacteriaceae</taxon>
        <taxon>Ilyobacter</taxon>
    </lineage>
</organism>
<feature type="transmembrane region" description="Helical" evidence="8">
    <location>
        <begin position="248"/>
        <end position="265"/>
    </location>
</feature>
<dbReference type="GO" id="GO:0005886">
    <property type="term" value="C:plasma membrane"/>
    <property type="evidence" value="ECO:0007669"/>
    <property type="project" value="UniProtKB-SubCell"/>
</dbReference>
<dbReference type="InterPro" id="IPR051475">
    <property type="entry name" value="Diverse_Ion_Transporter"/>
</dbReference>
<keyword evidence="3" id="KW-0813">Transport</keyword>
<evidence type="ECO:0000256" key="7">
    <source>
        <dbReference type="ARBA" id="ARBA00023136"/>
    </source>
</evidence>
<comment type="subcellular location">
    <subcellularLocation>
        <location evidence="1">Cell membrane</location>
        <topology evidence="1">Multi-pass membrane protein</topology>
    </subcellularLocation>
</comment>
<dbReference type="PANTHER" id="PTHR43568">
    <property type="entry name" value="P PROTEIN"/>
    <property type="match status" value="1"/>
</dbReference>
<dbReference type="KEGG" id="ipo:Ilyop_2247"/>
<dbReference type="PRINTS" id="PR00758">
    <property type="entry name" value="ARSENICPUMP"/>
</dbReference>
<evidence type="ECO:0000256" key="8">
    <source>
        <dbReference type="SAM" id="Phobius"/>
    </source>
</evidence>
<evidence type="ECO:0000256" key="6">
    <source>
        <dbReference type="ARBA" id="ARBA00022989"/>
    </source>
</evidence>
<keyword evidence="4" id="KW-1003">Cell membrane</keyword>
<keyword evidence="10" id="KW-0614">Plasmid</keyword>
<keyword evidence="6 8" id="KW-1133">Transmembrane helix</keyword>
<feature type="transmembrane region" description="Helical" evidence="8">
    <location>
        <begin position="277"/>
        <end position="295"/>
    </location>
</feature>
<feature type="transmembrane region" description="Helical" evidence="8">
    <location>
        <begin position="57"/>
        <end position="79"/>
    </location>
</feature>
<comment type="similarity">
    <text evidence="2">Belongs to the CitM (TC 2.A.11) transporter family.</text>
</comment>
<reference evidence="10 11" key="1">
    <citation type="journal article" date="2010" name="Stand. Genomic Sci.">
        <title>Complete genome sequence of Ilyobacter polytropus type strain (CuHbu1).</title>
        <authorList>
            <person name="Sikorski J."/>
            <person name="Chertkov O."/>
            <person name="Lapidus A."/>
            <person name="Nolan M."/>
            <person name="Lucas S."/>
            <person name="Del Rio T.G."/>
            <person name="Tice H."/>
            <person name="Cheng J.F."/>
            <person name="Tapia R."/>
            <person name="Han C."/>
            <person name="Goodwin L."/>
            <person name="Pitluck S."/>
            <person name="Liolios K."/>
            <person name="Ivanova N."/>
            <person name="Mavromatis K."/>
            <person name="Mikhailova N."/>
            <person name="Pati A."/>
            <person name="Chen A."/>
            <person name="Palaniappan K."/>
            <person name="Land M."/>
            <person name="Hauser L."/>
            <person name="Chang Y.J."/>
            <person name="Jeffries C.D."/>
            <person name="Brambilla E."/>
            <person name="Yasawong M."/>
            <person name="Rohde M."/>
            <person name="Pukall R."/>
            <person name="Spring S."/>
            <person name="Goker M."/>
            <person name="Woyke T."/>
            <person name="Bristow J."/>
            <person name="Eisen J.A."/>
            <person name="Markowitz V."/>
            <person name="Hugenholtz P."/>
            <person name="Kyrpides N.C."/>
            <person name="Klenk H.P."/>
        </authorList>
    </citation>
    <scope>NUCLEOTIDE SEQUENCE [LARGE SCALE GENOMIC DNA]</scope>
    <source>
        <strain evidence="11">ATCC 51220 / DSM 2926 / LMG 16218 / CuHBu1</strain>
        <plasmid evidence="11">pILYOP01</plasmid>
    </source>
</reference>
<dbReference type="CDD" id="cd01116">
    <property type="entry name" value="P_permease"/>
    <property type="match status" value="1"/>
</dbReference>
<evidence type="ECO:0000256" key="5">
    <source>
        <dbReference type="ARBA" id="ARBA00022692"/>
    </source>
</evidence>
<name>E3HCV3_ILYPC</name>
<dbReference type="EMBL" id="CP002282">
    <property type="protein sequence ID" value="ADO84009.1"/>
    <property type="molecule type" value="Genomic_DNA"/>
</dbReference>
<evidence type="ECO:0000259" key="9">
    <source>
        <dbReference type="Pfam" id="PF03600"/>
    </source>
</evidence>
<dbReference type="Pfam" id="PF03600">
    <property type="entry name" value="CitMHS"/>
    <property type="match status" value="1"/>
</dbReference>